<comment type="subcellular location">
    <subcellularLocation>
        <location evidence="1">Nucleus</location>
    </subcellularLocation>
</comment>
<evidence type="ECO:0000313" key="9">
    <source>
        <dbReference type="Proteomes" id="UP000716446"/>
    </source>
</evidence>
<evidence type="ECO:0000256" key="4">
    <source>
        <dbReference type="ARBA" id="ARBA00022694"/>
    </source>
</evidence>
<name>A0A9N8JMA3_9PEZI</name>
<organism evidence="8 9">
    <name type="scientific">Aureobasidium vineae</name>
    <dbReference type="NCBI Taxonomy" id="2773715"/>
    <lineage>
        <taxon>Eukaryota</taxon>
        <taxon>Fungi</taxon>
        <taxon>Dikarya</taxon>
        <taxon>Ascomycota</taxon>
        <taxon>Pezizomycotina</taxon>
        <taxon>Dothideomycetes</taxon>
        <taxon>Dothideomycetidae</taxon>
        <taxon>Dothideales</taxon>
        <taxon>Saccotheciaceae</taxon>
        <taxon>Aureobasidium</taxon>
    </lineage>
</organism>
<comment type="caution">
    <text evidence="8">The sequence shown here is derived from an EMBL/GenBank/DDBJ whole genome shotgun (WGS) entry which is preliminary data.</text>
</comment>
<comment type="similarity">
    <text evidence="2">Belongs to the TRM6/GCD10 family.</text>
</comment>
<dbReference type="InterPro" id="IPR017423">
    <property type="entry name" value="TRM6"/>
</dbReference>
<keyword evidence="5" id="KW-0539">Nucleus</keyword>
<dbReference type="Pfam" id="PF04189">
    <property type="entry name" value="Gcd10p"/>
    <property type="match status" value="1"/>
</dbReference>
<protein>
    <recommendedName>
        <fullName evidence="3">tRNA (adenine(58)-N(1))-methyltransferase non-catalytic subunit TRM6</fullName>
    </recommendedName>
    <alternativeName>
        <fullName evidence="6">tRNA(m1A58)-methyltransferase subunit TRM6</fullName>
    </alternativeName>
</protein>
<evidence type="ECO:0000256" key="1">
    <source>
        <dbReference type="ARBA" id="ARBA00004123"/>
    </source>
</evidence>
<evidence type="ECO:0000256" key="6">
    <source>
        <dbReference type="ARBA" id="ARBA00032319"/>
    </source>
</evidence>
<feature type="region of interest" description="Disordered" evidence="7">
    <location>
        <begin position="263"/>
        <end position="336"/>
    </location>
</feature>
<dbReference type="PANTHER" id="PTHR12945">
    <property type="entry name" value="TRANSLATION INITIATION FACTOR EIF3-RELATED"/>
    <property type="match status" value="1"/>
</dbReference>
<dbReference type="GO" id="GO:0031515">
    <property type="term" value="C:tRNA (m1A) methyltransferase complex"/>
    <property type="evidence" value="ECO:0007669"/>
    <property type="project" value="InterPro"/>
</dbReference>
<keyword evidence="9" id="KW-1185">Reference proteome</keyword>
<evidence type="ECO:0000313" key="8">
    <source>
        <dbReference type="EMBL" id="CAD0090457.1"/>
    </source>
</evidence>
<proteinExistence type="inferred from homology"/>
<sequence length="497" mass="54617">MHSRVHAGEYVLLRLPSDTLKLVQIVPNSVVSIGKFGSFPCNLLIGRPYYLTYEITDKQSETDTSRLRIVPASELNAEILAEDALPSENPTEKADESFDIVADDGSVLLKNNRLTVDDASRQALSMDEIEELKKAGTGSGRDIIEKILKSHTHLSEKTSFALAKYTLRKHKKYLRRFTVLPMNVSMLTEYMIAEKESSRVMELREESLGLVGSWANVHYHPDAEPSLTEEGTQLGGGRWLVVDDTGGLVVASMAEKMGLLYHPDNEDEESDDDDDDDETAPKASAQQTAPAEEDADVEMQDSSKGEPTDDEPKEGEEVRGNGRKRPMNKHNTNLSSTNTITVLHANAQPNPETIPQAELDVMKSGKRGAYYRKRRRWARCKAIVDETRAGGFDGLIIASHMSPATILKSTVHLLRGSAHIAIYSPTVEPLTEIMDLGLPIGSAIGVGAYIADDEDQTLAGVAWAGGAEGYLFTARRVLPVDGKVEARGKYNKKRKIG</sequence>
<evidence type="ECO:0000256" key="7">
    <source>
        <dbReference type="SAM" id="MobiDB-lite"/>
    </source>
</evidence>
<dbReference type="AlphaFoldDB" id="A0A9N8JMA3"/>
<dbReference type="Proteomes" id="UP000716446">
    <property type="component" value="Unassembled WGS sequence"/>
</dbReference>
<reference evidence="8" key="1">
    <citation type="submission" date="2020-06" db="EMBL/GenBank/DDBJ databases">
        <authorList>
            <person name="Onetto C."/>
        </authorList>
    </citation>
    <scope>NUCLEOTIDE SEQUENCE</scope>
</reference>
<evidence type="ECO:0000256" key="5">
    <source>
        <dbReference type="ARBA" id="ARBA00023242"/>
    </source>
</evidence>
<feature type="compositionally biased region" description="Acidic residues" evidence="7">
    <location>
        <begin position="265"/>
        <end position="278"/>
    </location>
</feature>
<dbReference type="PANTHER" id="PTHR12945:SF0">
    <property type="entry name" value="TRNA (ADENINE(58)-N(1))-METHYLTRANSFERASE NON-CATALYTIC SUBUNIT TRM6"/>
    <property type="match status" value="1"/>
</dbReference>
<evidence type="ECO:0000256" key="2">
    <source>
        <dbReference type="ARBA" id="ARBA00008320"/>
    </source>
</evidence>
<evidence type="ECO:0000256" key="3">
    <source>
        <dbReference type="ARBA" id="ARBA00021704"/>
    </source>
</evidence>
<keyword evidence="4" id="KW-0819">tRNA processing</keyword>
<gene>
    <name evidence="8" type="ORF">AWRI4619_LOCUS6317</name>
</gene>
<dbReference type="EMBL" id="CAIJEN010000009">
    <property type="protein sequence ID" value="CAD0090457.1"/>
    <property type="molecule type" value="Genomic_DNA"/>
</dbReference>
<accession>A0A9N8JMA3</accession>
<dbReference type="GO" id="GO:0005634">
    <property type="term" value="C:nucleus"/>
    <property type="evidence" value="ECO:0007669"/>
    <property type="project" value="UniProtKB-SubCell"/>
</dbReference>
<dbReference type="GO" id="GO:0030488">
    <property type="term" value="P:tRNA methylation"/>
    <property type="evidence" value="ECO:0007669"/>
    <property type="project" value="InterPro"/>
</dbReference>